<protein>
    <submittedName>
        <fullName evidence="1">Uncharacterized protein</fullName>
    </submittedName>
</protein>
<accession>A0A938WQS8</accession>
<dbReference type="EMBL" id="JACJJL010000021">
    <property type="protein sequence ID" value="MBM6662418.1"/>
    <property type="molecule type" value="Genomic_DNA"/>
</dbReference>
<dbReference type="InterPro" id="IPR036188">
    <property type="entry name" value="FAD/NAD-bd_sf"/>
</dbReference>
<name>A0A938WQS8_9BACT</name>
<dbReference type="SUPFAM" id="SSF51905">
    <property type="entry name" value="FAD/NAD(P)-binding domain"/>
    <property type="match status" value="1"/>
</dbReference>
<comment type="caution">
    <text evidence="1">The sequence shown here is derived from an EMBL/GenBank/DDBJ whole genome shotgun (WGS) entry which is preliminary data.</text>
</comment>
<evidence type="ECO:0000313" key="1">
    <source>
        <dbReference type="EMBL" id="MBM6662418.1"/>
    </source>
</evidence>
<keyword evidence="2" id="KW-1185">Reference proteome</keyword>
<proteinExistence type="predicted"/>
<reference evidence="1 2" key="1">
    <citation type="journal article" date="2021" name="Sci. Rep.">
        <title>The distribution of antibiotic resistance genes in chicken gut microbiota commensals.</title>
        <authorList>
            <person name="Juricova H."/>
            <person name="Matiasovicova J."/>
            <person name="Kubasova T."/>
            <person name="Cejkova D."/>
            <person name="Rychlik I."/>
        </authorList>
    </citation>
    <scope>NUCLEOTIDE SEQUENCE [LARGE SCALE GENOMIC DNA]</scope>
    <source>
        <strain evidence="1 2">An819</strain>
    </source>
</reference>
<organism evidence="1 2">
    <name type="scientific">Marseilla massiliensis</name>
    <dbReference type="NCBI Taxonomy" id="1841864"/>
    <lineage>
        <taxon>Bacteria</taxon>
        <taxon>Pseudomonadati</taxon>
        <taxon>Bacteroidota</taxon>
        <taxon>Bacteroidia</taxon>
        <taxon>Bacteroidales</taxon>
        <taxon>Prevotellaceae</taxon>
        <taxon>Marseilla</taxon>
    </lineage>
</organism>
<dbReference type="Proteomes" id="UP000764045">
    <property type="component" value="Unassembled WGS sequence"/>
</dbReference>
<sequence length="322" mass="37179">MRLRNLYQRFSRGDGFHVRPEDVPVSPEEASDLIYGLLISDRPCMITRFGSTELTTIIGFLEMSKDKHNILKFIKGDCPIWWNKDVLCRKIRDFSGFFPADEHLVARFVETVLEDVKQIDVLGSWLKMENYIKDELAHTHKVFLKDLEPFWVQSPWTRALEGKKVLVVHPFACQMLEQYNNSRANLFYNKLVLPSFRLEVIQAVQSLGGEDNGFTNWFDALQWMKDEIDKHDYDVCLIGCGAYGMCLAAHVKRQGKKAIHLAGALQLLFGIIGNRWENPNYGVKEWGIPVGTYSKLINEYWIRPGEKGRPKNANQVEGACYW</sequence>
<gene>
    <name evidence="1" type="ORF">H6B30_11765</name>
</gene>
<dbReference type="AlphaFoldDB" id="A0A938WQS8"/>
<evidence type="ECO:0000313" key="2">
    <source>
        <dbReference type="Proteomes" id="UP000764045"/>
    </source>
</evidence>